<reference evidence="2" key="2">
    <citation type="submission" date="2023-01" db="EMBL/GenBank/DDBJ databases">
        <authorList>
            <person name="Petersen C."/>
        </authorList>
    </citation>
    <scope>NUCLEOTIDE SEQUENCE</scope>
    <source>
        <strain evidence="2">IBT 17514</strain>
    </source>
</reference>
<name>A0AAD6N0M1_9EURO</name>
<sequence length="101" mass="11405">MFKTVLKNSAPMQALYESVWELLLVFVGILVLLAIIGALTLGVFKLVYHPDLTRWEKYLQEPLKTILNIARYVLPVLPTAVLIALAVWKFLPGSERCIPIV</sequence>
<keyword evidence="3" id="KW-1185">Reference proteome</keyword>
<organism evidence="2 3">
    <name type="scientific">Penicillium malachiteum</name>
    <dbReference type="NCBI Taxonomy" id="1324776"/>
    <lineage>
        <taxon>Eukaryota</taxon>
        <taxon>Fungi</taxon>
        <taxon>Dikarya</taxon>
        <taxon>Ascomycota</taxon>
        <taxon>Pezizomycotina</taxon>
        <taxon>Eurotiomycetes</taxon>
        <taxon>Eurotiomycetidae</taxon>
        <taxon>Eurotiales</taxon>
        <taxon>Aspergillaceae</taxon>
        <taxon>Penicillium</taxon>
    </lineage>
</organism>
<keyword evidence="1" id="KW-0472">Membrane</keyword>
<keyword evidence="1" id="KW-1133">Transmembrane helix</keyword>
<feature type="transmembrane region" description="Helical" evidence="1">
    <location>
        <begin position="69"/>
        <end position="91"/>
    </location>
</feature>
<evidence type="ECO:0000256" key="1">
    <source>
        <dbReference type="SAM" id="Phobius"/>
    </source>
</evidence>
<protein>
    <submittedName>
        <fullName evidence="2">Uncharacterized protein</fullName>
    </submittedName>
</protein>
<gene>
    <name evidence="2" type="ORF">N7493_000330</name>
</gene>
<accession>A0AAD6N0M1</accession>
<evidence type="ECO:0000313" key="2">
    <source>
        <dbReference type="EMBL" id="KAJ5740458.1"/>
    </source>
</evidence>
<dbReference type="Proteomes" id="UP001215712">
    <property type="component" value="Unassembled WGS sequence"/>
</dbReference>
<reference evidence="2" key="1">
    <citation type="journal article" date="2023" name="IMA Fungus">
        <title>Comparative genomic study of the Penicillium genus elucidates a diverse pangenome and 15 lateral gene transfer events.</title>
        <authorList>
            <person name="Petersen C."/>
            <person name="Sorensen T."/>
            <person name="Nielsen M.R."/>
            <person name="Sondergaard T.E."/>
            <person name="Sorensen J.L."/>
            <person name="Fitzpatrick D.A."/>
            <person name="Frisvad J.C."/>
            <person name="Nielsen K.L."/>
        </authorList>
    </citation>
    <scope>NUCLEOTIDE SEQUENCE</scope>
    <source>
        <strain evidence="2">IBT 17514</strain>
    </source>
</reference>
<dbReference type="EMBL" id="JAQJAN010000001">
    <property type="protein sequence ID" value="KAJ5740458.1"/>
    <property type="molecule type" value="Genomic_DNA"/>
</dbReference>
<dbReference type="AlphaFoldDB" id="A0AAD6N0M1"/>
<keyword evidence="1" id="KW-0812">Transmembrane</keyword>
<comment type="caution">
    <text evidence="2">The sequence shown here is derived from an EMBL/GenBank/DDBJ whole genome shotgun (WGS) entry which is preliminary data.</text>
</comment>
<proteinExistence type="predicted"/>
<feature type="transmembrane region" description="Helical" evidence="1">
    <location>
        <begin position="20"/>
        <end position="48"/>
    </location>
</feature>
<evidence type="ECO:0000313" key="3">
    <source>
        <dbReference type="Proteomes" id="UP001215712"/>
    </source>
</evidence>